<sequence length="494" mass="56755">MLLSLTSQASQCIHGITMVLLNQIINFLLLLRSVSCGDLLEGKKSELRWPAPNFRTSFGLSNPWDDHDTFALLQSKTQQLPPIITNPDENQTTILPGDIPDYVLNFAPLVHLYSEERYLPYDINKFVSHLYLQFGNGTNLTTHADLPLNLSRLADFAQYSTEEQVFMTSLEDYSVDPEWITGKHNKPRYENGEITDAPAVLIVVDKGNGWVDSYWFYFYSFNLGPFVMGCGPYGNHVGDWEHSLVRFYDGTPTHVWMSAHGGGNGYKFDAVEKFGEFDQGEWHNHPNSRRNNGTKNQRPVIFSARGTHANYASVGQHAHDLPYSILSDFTDRGPLWDPAMNYLAYTWDGVNLVPSLNKTSRITNNTDFIYKYNNREREYGPWLFFMGQWGDKKMDPKDPRQVWSPWEYKYIDGPRGPLAKNLLRENICQRSKWWNFWDGCTVRNHLNMGSGIESEGANTCITISNKISNPIIRLIFSWISYGGWICFIVDNFWA</sequence>
<gene>
    <name evidence="1" type="ORF">DASC09_010720</name>
</gene>
<dbReference type="InterPro" id="IPR053102">
    <property type="entry name" value="VPS_Associated"/>
</dbReference>
<dbReference type="PANTHER" id="PTHR48220:SF1">
    <property type="entry name" value="VACUOLAR PROTEIN SORTING-ASSOCIATED PROTEIN 62-RELATED"/>
    <property type="match status" value="1"/>
</dbReference>
<dbReference type="RefSeq" id="XP_064850747.1">
    <property type="nucleotide sequence ID" value="XM_064994675.1"/>
</dbReference>
<accession>A0AAV5QG47</accession>
<dbReference type="Proteomes" id="UP001360560">
    <property type="component" value="Unassembled WGS sequence"/>
</dbReference>
<organism evidence="1 2">
    <name type="scientific">Saccharomycopsis crataegensis</name>
    <dbReference type="NCBI Taxonomy" id="43959"/>
    <lineage>
        <taxon>Eukaryota</taxon>
        <taxon>Fungi</taxon>
        <taxon>Dikarya</taxon>
        <taxon>Ascomycota</taxon>
        <taxon>Saccharomycotina</taxon>
        <taxon>Saccharomycetes</taxon>
        <taxon>Saccharomycopsidaceae</taxon>
        <taxon>Saccharomycopsis</taxon>
    </lineage>
</organism>
<reference evidence="1 2" key="1">
    <citation type="journal article" date="2023" name="Elife">
        <title>Identification of key yeast species and microbe-microbe interactions impacting larval growth of Drosophila in the wild.</title>
        <authorList>
            <person name="Mure A."/>
            <person name="Sugiura Y."/>
            <person name="Maeda R."/>
            <person name="Honda K."/>
            <person name="Sakurai N."/>
            <person name="Takahashi Y."/>
            <person name="Watada M."/>
            <person name="Katoh T."/>
            <person name="Gotoh A."/>
            <person name="Gotoh Y."/>
            <person name="Taniguchi I."/>
            <person name="Nakamura K."/>
            <person name="Hayashi T."/>
            <person name="Katayama T."/>
            <person name="Uemura T."/>
            <person name="Hattori Y."/>
        </authorList>
    </citation>
    <scope>NUCLEOTIDE SEQUENCE [LARGE SCALE GENOMIC DNA]</scope>
    <source>
        <strain evidence="1 2">SC-9</strain>
    </source>
</reference>
<dbReference type="GO" id="GO:0000329">
    <property type="term" value="C:fungal-type vacuole membrane"/>
    <property type="evidence" value="ECO:0007669"/>
    <property type="project" value="TreeGrafter"/>
</dbReference>
<evidence type="ECO:0000313" key="1">
    <source>
        <dbReference type="EMBL" id="GMM33747.1"/>
    </source>
</evidence>
<protein>
    <submittedName>
        <fullName evidence="1">Vps62 protein</fullName>
    </submittedName>
</protein>
<name>A0AAV5QG47_9ASCO</name>
<keyword evidence="2" id="KW-1185">Reference proteome</keyword>
<dbReference type="PANTHER" id="PTHR48220">
    <property type="match status" value="1"/>
</dbReference>
<evidence type="ECO:0000313" key="2">
    <source>
        <dbReference type="Proteomes" id="UP001360560"/>
    </source>
</evidence>
<dbReference type="AlphaFoldDB" id="A0AAV5QG47"/>
<comment type="caution">
    <text evidence="1">The sequence shown here is derived from an EMBL/GenBank/DDBJ whole genome shotgun (WGS) entry which is preliminary data.</text>
</comment>
<proteinExistence type="predicted"/>
<dbReference type="EMBL" id="BTFZ01000002">
    <property type="protein sequence ID" value="GMM33747.1"/>
    <property type="molecule type" value="Genomic_DNA"/>
</dbReference>
<dbReference type="GeneID" id="90071726"/>
<dbReference type="GO" id="GO:0006623">
    <property type="term" value="P:protein targeting to vacuole"/>
    <property type="evidence" value="ECO:0007669"/>
    <property type="project" value="TreeGrafter"/>
</dbReference>